<dbReference type="Gene3D" id="3.50.50.60">
    <property type="entry name" value="FAD/NAD(P)-binding domain"/>
    <property type="match status" value="1"/>
</dbReference>
<organism evidence="4 5">
    <name type="scientific">Georgenia alba</name>
    <dbReference type="NCBI Taxonomy" id="2233858"/>
    <lineage>
        <taxon>Bacteria</taxon>
        <taxon>Bacillati</taxon>
        <taxon>Actinomycetota</taxon>
        <taxon>Actinomycetes</taxon>
        <taxon>Micrococcales</taxon>
        <taxon>Bogoriellaceae</taxon>
        <taxon>Georgenia</taxon>
    </lineage>
</organism>
<keyword evidence="5" id="KW-1185">Reference proteome</keyword>
<evidence type="ECO:0000259" key="3">
    <source>
        <dbReference type="Pfam" id="PF01266"/>
    </source>
</evidence>
<dbReference type="Proteomes" id="UP001596455">
    <property type="component" value="Unassembled WGS sequence"/>
</dbReference>
<dbReference type="SUPFAM" id="SSF51905">
    <property type="entry name" value="FAD/NAD(P)-binding domain"/>
    <property type="match status" value="1"/>
</dbReference>
<reference evidence="5" key="1">
    <citation type="journal article" date="2019" name="Int. J. Syst. Evol. Microbiol.">
        <title>The Global Catalogue of Microorganisms (GCM) 10K type strain sequencing project: providing services to taxonomists for standard genome sequencing and annotation.</title>
        <authorList>
            <consortium name="The Broad Institute Genomics Platform"/>
            <consortium name="The Broad Institute Genome Sequencing Center for Infectious Disease"/>
            <person name="Wu L."/>
            <person name="Ma J."/>
        </authorList>
    </citation>
    <scope>NUCLEOTIDE SEQUENCE [LARGE SCALE GENOMIC DNA]</scope>
    <source>
        <strain evidence="5">JCM 1490</strain>
    </source>
</reference>
<feature type="domain" description="FAD dependent oxidoreductase" evidence="3">
    <location>
        <begin position="2"/>
        <end position="348"/>
    </location>
</feature>
<proteinExistence type="predicted"/>
<dbReference type="GO" id="GO:0016491">
    <property type="term" value="F:oxidoreductase activity"/>
    <property type="evidence" value="ECO:0007669"/>
    <property type="project" value="UniProtKB-KW"/>
</dbReference>
<dbReference type="InterPro" id="IPR036188">
    <property type="entry name" value="FAD/NAD-bd_sf"/>
</dbReference>
<evidence type="ECO:0000313" key="4">
    <source>
        <dbReference type="EMBL" id="MFC7403677.1"/>
    </source>
</evidence>
<dbReference type="PANTHER" id="PTHR13847:SF289">
    <property type="entry name" value="GLYCINE OXIDASE"/>
    <property type="match status" value="1"/>
</dbReference>
<protein>
    <submittedName>
        <fullName evidence="4">NAD(P)/FAD-dependent oxidoreductase</fullName>
        <ecNumber evidence="4">1.-.-.-</ecNumber>
    </submittedName>
</protein>
<dbReference type="Pfam" id="PF01266">
    <property type="entry name" value="DAO"/>
    <property type="match status" value="1"/>
</dbReference>
<dbReference type="PANTHER" id="PTHR13847">
    <property type="entry name" value="SARCOSINE DEHYDROGENASE-RELATED"/>
    <property type="match status" value="1"/>
</dbReference>
<evidence type="ECO:0000313" key="5">
    <source>
        <dbReference type="Proteomes" id="UP001596455"/>
    </source>
</evidence>
<dbReference type="RefSeq" id="WP_382390365.1">
    <property type="nucleotide sequence ID" value="NZ_JBHTCQ010000001.1"/>
</dbReference>
<dbReference type="EC" id="1.-.-.-" evidence="4"/>
<feature type="region of interest" description="Disordered" evidence="2">
    <location>
        <begin position="358"/>
        <end position="385"/>
    </location>
</feature>
<dbReference type="Gene3D" id="3.30.9.10">
    <property type="entry name" value="D-Amino Acid Oxidase, subunit A, domain 2"/>
    <property type="match status" value="1"/>
</dbReference>
<name>A0ABW2Q522_9MICO</name>
<sequence>MHVVVIGAGVVGTSVAAELAERGTRVTVLERDLPGGGTSATSYAWVNANGKEPEPYFRLNHAGVRAHHELGGSGTEWFAPRGHLEVAADEAHEHHLARRVASLRERGYPTEEVPLRRVQELVPDLVLPDDARLAVLFPEEAHVFPLPYLGMMLGRARRAGAEIRTGAEVTALEPAGTGGRVRTADGSTIAADAVVLATGRWTGEVAQSAGTTVPLIDYGAPGDITVGFLAVTNPLPTSVDRLLTTPWLNVRPAGGGRLLLQALDLDKEAAPDSVPAPTSPLAQEFLRRLRTALLGTEGARIEQLVVGRRVMPADGLTIAGTTPEQPWLYAVATHSGVTLAPFLGKAVAGEVLGEEEPRLAPFRPGRFAAGMTGPGPRSPRRPGEQ</sequence>
<evidence type="ECO:0000256" key="2">
    <source>
        <dbReference type="SAM" id="MobiDB-lite"/>
    </source>
</evidence>
<comment type="caution">
    <text evidence="4">The sequence shown here is derived from an EMBL/GenBank/DDBJ whole genome shotgun (WGS) entry which is preliminary data.</text>
</comment>
<accession>A0ABW2Q522</accession>
<keyword evidence="1 4" id="KW-0560">Oxidoreductase</keyword>
<dbReference type="InterPro" id="IPR006076">
    <property type="entry name" value="FAD-dep_OxRdtase"/>
</dbReference>
<evidence type="ECO:0000256" key="1">
    <source>
        <dbReference type="ARBA" id="ARBA00023002"/>
    </source>
</evidence>
<gene>
    <name evidence="4" type="ORF">ACFQQL_01045</name>
</gene>
<dbReference type="EMBL" id="JBHTCQ010000001">
    <property type="protein sequence ID" value="MFC7403677.1"/>
    <property type="molecule type" value="Genomic_DNA"/>
</dbReference>